<organism evidence="2">
    <name type="scientific">Gemmula speciosa</name>
    <name type="common">Splendid gem-turris</name>
    <name type="synonym">Pleurotoma speciosa</name>
    <dbReference type="NCBI Taxonomy" id="439592"/>
    <lineage>
        <taxon>Eukaryota</taxon>
        <taxon>Metazoa</taxon>
        <taxon>Spiralia</taxon>
        <taxon>Lophotrochozoa</taxon>
        <taxon>Mollusca</taxon>
        <taxon>Gastropoda</taxon>
        <taxon>Caenogastropoda</taxon>
        <taxon>Neogastropoda</taxon>
        <taxon>Conoidea</taxon>
        <taxon>Turridae</taxon>
        <taxon>Gemmula</taxon>
    </lineage>
</organism>
<feature type="chain" id="PRO_5001937431" evidence="1">
    <location>
        <begin position="23"/>
        <end position="96"/>
    </location>
</feature>
<dbReference type="EMBL" id="GBRA01000059">
    <property type="protein sequence ID" value="JAC94735.1"/>
    <property type="molecule type" value="Transcribed_RNA"/>
</dbReference>
<name>A0A098LXR7_GEMSP</name>
<reference evidence="2" key="2">
    <citation type="submission" date="2014-09" db="EMBL/GenBank/DDBJ databases">
        <authorList>
            <person name="Gonzales D.T.T."/>
            <person name="Saloma C.P."/>
        </authorList>
    </citation>
    <scope>NUCLEOTIDE SEQUENCE</scope>
    <source>
        <tissue evidence="2">Venom duct</tissue>
    </source>
</reference>
<accession>A0A098LXR7</accession>
<keyword evidence="1" id="KW-0732">Signal</keyword>
<dbReference type="AlphaFoldDB" id="A0A098LXR7"/>
<evidence type="ECO:0000313" key="2">
    <source>
        <dbReference type="EMBL" id="JAC94735.1"/>
    </source>
</evidence>
<reference evidence="2" key="1">
    <citation type="journal article" date="2014" name="Toxicon">
        <title>A bioinformatics survey for conotoxin-like sequences in three turrid snail venom duct transcriptomes.</title>
        <authorList>
            <person name="Gonzales D.T."/>
            <person name="Saloma C.P."/>
        </authorList>
    </citation>
    <scope>NUCLEOTIDE SEQUENCE</scope>
    <source>
        <tissue evidence="2">Venom duct</tissue>
    </source>
</reference>
<sequence>MKYHLLFLTVALPMTVLMSIESTPIDKTETESQPIAGGYEAPQERMSNCPDCAFSYNCCPPCECYRGYCGCYVGNTCPVGGCGSTPKGRLGDIFYY</sequence>
<protein>
    <submittedName>
        <fullName evidence="2">Gsp_59 putative toxin</fullName>
    </submittedName>
</protein>
<evidence type="ECO:0000256" key="1">
    <source>
        <dbReference type="SAM" id="SignalP"/>
    </source>
</evidence>
<proteinExistence type="predicted"/>
<feature type="signal peptide" evidence="1">
    <location>
        <begin position="1"/>
        <end position="22"/>
    </location>
</feature>